<dbReference type="Proteomes" id="UP000823388">
    <property type="component" value="Chromosome 9N"/>
</dbReference>
<evidence type="ECO:0000313" key="2">
    <source>
        <dbReference type="EMBL" id="KAG2541774.1"/>
    </source>
</evidence>
<evidence type="ECO:0000313" key="3">
    <source>
        <dbReference type="Proteomes" id="UP000823388"/>
    </source>
</evidence>
<protein>
    <submittedName>
        <fullName evidence="2">Uncharacterized protein</fullName>
    </submittedName>
</protein>
<organism evidence="2 3">
    <name type="scientific">Panicum virgatum</name>
    <name type="common">Blackwell switchgrass</name>
    <dbReference type="NCBI Taxonomy" id="38727"/>
    <lineage>
        <taxon>Eukaryota</taxon>
        <taxon>Viridiplantae</taxon>
        <taxon>Streptophyta</taxon>
        <taxon>Embryophyta</taxon>
        <taxon>Tracheophyta</taxon>
        <taxon>Spermatophyta</taxon>
        <taxon>Magnoliopsida</taxon>
        <taxon>Liliopsida</taxon>
        <taxon>Poales</taxon>
        <taxon>Poaceae</taxon>
        <taxon>PACMAD clade</taxon>
        <taxon>Panicoideae</taxon>
        <taxon>Panicodae</taxon>
        <taxon>Paniceae</taxon>
        <taxon>Panicinae</taxon>
        <taxon>Panicum</taxon>
        <taxon>Panicum sect. Hiantes</taxon>
    </lineage>
</organism>
<keyword evidence="3" id="KW-1185">Reference proteome</keyword>
<accession>A0A8T0N3V8</accession>
<comment type="caution">
    <text evidence="2">The sequence shown here is derived from an EMBL/GenBank/DDBJ whole genome shotgun (WGS) entry which is preliminary data.</text>
</comment>
<dbReference type="EMBL" id="CM029054">
    <property type="protein sequence ID" value="KAG2541774.1"/>
    <property type="molecule type" value="Genomic_DNA"/>
</dbReference>
<sequence length="113" mass="11861">MVPGQRRHAHINDQGLLVPSSWGAPAVARCAAGPTHGGAINRELDSMPCPLVGAHARGGHEAARGARHGRTRSLVHPHRRAGPAGPCAAKLNSARGTLRHACPAHLHRLIRCV</sequence>
<reference evidence="2" key="1">
    <citation type="submission" date="2020-05" db="EMBL/GenBank/DDBJ databases">
        <title>WGS assembly of Panicum virgatum.</title>
        <authorList>
            <person name="Lovell J.T."/>
            <person name="Jenkins J."/>
            <person name="Shu S."/>
            <person name="Juenger T.E."/>
            <person name="Schmutz J."/>
        </authorList>
    </citation>
    <scope>NUCLEOTIDE SEQUENCE</scope>
    <source>
        <strain evidence="2">AP13</strain>
    </source>
</reference>
<feature type="region of interest" description="Disordered" evidence="1">
    <location>
        <begin position="59"/>
        <end position="86"/>
    </location>
</feature>
<gene>
    <name evidence="2" type="ORF">PVAP13_9NG700600</name>
</gene>
<name>A0A8T0N3V8_PANVG</name>
<proteinExistence type="predicted"/>
<evidence type="ECO:0000256" key="1">
    <source>
        <dbReference type="SAM" id="MobiDB-lite"/>
    </source>
</evidence>
<dbReference type="AlphaFoldDB" id="A0A8T0N3V8"/>
<feature type="compositionally biased region" description="Basic residues" evidence="1">
    <location>
        <begin position="65"/>
        <end position="81"/>
    </location>
</feature>